<dbReference type="OrthoDB" id="1303547at2759"/>
<feature type="region of interest" description="Disordered" evidence="1">
    <location>
        <begin position="388"/>
        <end position="420"/>
    </location>
</feature>
<reference evidence="3 4" key="3">
    <citation type="submission" date="2019-11" db="EMBL/GenBank/DDBJ databases">
        <title>A de novo genome assembly of a pear dwarfing rootstock.</title>
        <authorList>
            <person name="Wang F."/>
            <person name="Wang J."/>
            <person name="Li S."/>
            <person name="Zhang Y."/>
            <person name="Fang M."/>
            <person name="Ma L."/>
            <person name="Zhao Y."/>
            <person name="Jiang S."/>
        </authorList>
    </citation>
    <scope>NUCLEOTIDE SEQUENCE [LARGE SCALE GENOMIC DNA]</scope>
    <source>
        <strain evidence="3">S2</strain>
        <tissue evidence="3">Leaf</tissue>
    </source>
</reference>
<evidence type="ECO:0000313" key="3">
    <source>
        <dbReference type="EMBL" id="KAB2606554.1"/>
    </source>
</evidence>
<reference evidence="4" key="2">
    <citation type="submission" date="2019-10" db="EMBL/GenBank/DDBJ databases">
        <title>A de novo genome assembly of a pear dwarfing rootstock.</title>
        <authorList>
            <person name="Wang F."/>
            <person name="Wang J."/>
            <person name="Li S."/>
            <person name="Zhang Y."/>
            <person name="Fang M."/>
            <person name="Ma L."/>
            <person name="Zhao Y."/>
            <person name="Jiang S."/>
        </authorList>
    </citation>
    <scope>NUCLEOTIDE SEQUENCE [LARGE SCALE GENOMIC DNA]</scope>
</reference>
<organism evidence="3 4">
    <name type="scientific">Pyrus ussuriensis x Pyrus communis</name>
    <dbReference type="NCBI Taxonomy" id="2448454"/>
    <lineage>
        <taxon>Eukaryota</taxon>
        <taxon>Viridiplantae</taxon>
        <taxon>Streptophyta</taxon>
        <taxon>Embryophyta</taxon>
        <taxon>Tracheophyta</taxon>
        <taxon>Spermatophyta</taxon>
        <taxon>Magnoliopsida</taxon>
        <taxon>eudicotyledons</taxon>
        <taxon>Gunneridae</taxon>
        <taxon>Pentapetalae</taxon>
        <taxon>rosids</taxon>
        <taxon>fabids</taxon>
        <taxon>Rosales</taxon>
        <taxon>Rosaceae</taxon>
        <taxon>Amygdaloideae</taxon>
        <taxon>Maleae</taxon>
        <taxon>Pyrus</taxon>
    </lineage>
</organism>
<name>A0A5N5G7I6_9ROSA</name>
<gene>
    <name evidence="3" type="ORF">D8674_006271</name>
</gene>
<dbReference type="PANTHER" id="PTHR37610">
    <property type="entry name" value="CCHC-TYPE DOMAIN-CONTAINING PROTEIN"/>
    <property type="match status" value="1"/>
</dbReference>
<evidence type="ECO:0000256" key="1">
    <source>
        <dbReference type="SAM" id="MobiDB-lite"/>
    </source>
</evidence>
<feature type="domain" description="Retrotransposon Copia-like N-terminal" evidence="2">
    <location>
        <begin position="30"/>
        <end position="70"/>
    </location>
</feature>
<dbReference type="EMBL" id="SMOL01000559">
    <property type="protein sequence ID" value="KAB2606554.1"/>
    <property type="molecule type" value="Genomic_DNA"/>
</dbReference>
<keyword evidence="4" id="KW-1185">Reference proteome</keyword>
<protein>
    <recommendedName>
        <fullName evidence="2">Retrotransposon Copia-like N-terminal domain-containing protein</fullName>
    </recommendedName>
</protein>
<sequence length="420" mass="48638">MAKESSVNLRGENSQSSPSLVLDTKINMNMRLCSVLLNEFNYLPWSRVVPLAFGGRGKLGFINGGVEAPESSTQAYEAWLCKDQQVMSMFLNSMEKHIAEIFSYSESLHDLWKSMKDMYGNQNNYARVFQLKRDIASLQQDGKTFVQHLGSLKTMWNELDVYLPHTIDVAVLLKRVEEDKIYQLSVNLNSDYKDLRSHILMIVEFPSFKTVCATVQREEARRRVMNLEKNSIIYESRIYVAKHKPSDSRPYKDKNPHLKCSYYHIMIPSRQFHTGSYKPQHAANHNYTLFRESIQDFTSNPVSLINDFAIYMQTKGHREAAESSRMHLDLEATSNHEQVEIVSKTTHVDSSSVLEDNQFDHDQDRDVASRKLKYYMLAQKIFYSYEQTEDGDYDGDDDDSDSSLVLEDDQFDHDQDQDCS</sequence>
<dbReference type="AlphaFoldDB" id="A0A5N5G7I6"/>
<feature type="compositionally biased region" description="Acidic residues" evidence="1">
    <location>
        <begin position="388"/>
        <end position="411"/>
    </location>
</feature>
<evidence type="ECO:0000259" key="2">
    <source>
        <dbReference type="Pfam" id="PF14244"/>
    </source>
</evidence>
<reference evidence="3 4" key="1">
    <citation type="submission" date="2019-09" db="EMBL/GenBank/DDBJ databases">
        <authorList>
            <person name="Ou C."/>
        </authorList>
    </citation>
    <scope>NUCLEOTIDE SEQUENCE [LARGE SCALE GENOMIC DNA]</scope>
    <source>
        <strain evidence="3">S2</strain>
        <tissue evidence="3">Leaf</tissue>
    </source>
</reference>
<dbReference type="Pfam" id="PF14244">
    <property type="entry name" value="Retrotran_gag_3"/>
    <property type="match status" value="1"/>
</dbReference>
<dbReference type="Proteomes" id="UP000327157">
    <property type="component" value="Chromosome 11"/>
</dbReference>
<dbReference type="PANTHER" id="PTHR37610:SF40">
    <property type="entry name" value="OS01G0909600 PROTEIN"/>
    <property type="match status" value="1"/>
</dbReference>
<evidence type="ECO:0000313" key="4">
    <source>
        <dbReference type="Proteomes" id="UP000327157"/>
    </source>
</evidence>
<accession>A0A5N5G7I6</accession>
<comment type="caution">
    <text evidence="3">The sequence shown here is derived from an EMBL/GenBank/DDBJ whole genome shotgun (WGS) entry which is preliminary data.</text>
</comment>
<proteinExistence type="predicted"/>
<dbReference type="InterPro" id="IPR029472">
    <property type="entry name" value="Copia-like_N"/>
</dbReference>